<protein>
    <recommendedName>
        <fullName evidence="1">Integrase catalytic domain-containing protein</fullName>
    </recommendedName>
</protein>
<keyword evidence="3" id="KW-1185">Reference proteome</keyword>
<dbReference type="InterPro" id="IPR001584">
    <property type="entry name" value="Integrase_cat-core"/>
</dbReference>
<evidence type="ECO:0000313" key="2">
    <source>
        <dbReference type="EMBL" id="QDU80111.1"/>
    </source>
</evidence>
<feature type="domain" description="Integrase catalytic" evidence="1">
    <location>
        <begin position="2"/>
        <end position="43"/>
    </location>
</feature>
<dbReference type="Proteomes" id="UP000317178">
    <property type="component" value="Chromosome"/>
</dbReference>
<evidence type="ECO:0000313" key="3">
    <source>
        <dbReference type="Proteomes" id="UP000317178"/>
    </source>
</evidence>
<sequence length="45" mass="5573">MNAYLERFMRSLKSECLNKMIFFGQRSLERSLKEYVVRYHAERNQ</sequence>
<dbReference type="GO" id="GO:0015074">
    <property type="term" value="P:DNA integration"/>
    <property type="evidence" value="ECO:0007669"/>
    <property type="project" value="InterPro"/>
</dbReference>
<dbReference type="OrthoDB" id="291172at2"/>
<accession>A0A518CLK2</accession>
<dbReference type="AlphaFoldDB" id="A0A518CLK2"/>
<evidence type="ECO:0000259" key="1">
    <source>
        <dbReference type="Pfam" id="PF13683"/>
    </source>
</evidence>
<organism evidence="2 3">
    <name type="scientific">Polystyrenella longa</name>
    <dbReference type="NCBI Taxonomy" id="2528007"/>
    <lineage>
        <taxon>Bacteria</taxon>
        <taxon>Pseudomonadati</taxon>
        <taxon>Planctomycetota</taxon>
        <taxon>Planctomycetia</taxon>
        <taxon>Planctomycetales</taxon>
        <taxon>Planctomycetaceae</taxon>
        <taxon>Polystyrenella</taxon>
    </lineage>
</organism>
<proteinExistence type="predicted"/>
<dbReference type="EMBL" id="CP036281">
    <property type="protein sequence ID" value="QDU80111.1"/>
    <property type="molecule type" value="Genomic_DNA"/>
</dbReference>
<dbReference type="KEGG" id="plon:Pla110_18330"/>
<dbReference type="Pfam" id="PF13683">
    <property type="entry name" value="rve_3"/>
    <property type="match status" value="1"/>
</dbReference>
<name>A0A518CLK2_9PLAN</name>
<reference evidence="2 3" key="1">
    <citation type="submission" date="2019-02" db="EMBL/GenBank/DDBJ databases">
        <title>Deep-cultivation of Planctomycetes and their phenomic and genomic characterization uncovers novel biology.</title>
        <authorList>
            <person name="Wiegand S."/>
            <person name="Jogler M."/>
            <person name="Boedeker C."/>
            <person name="Pinto D."/>
            <person name="Vollmers J."/>
            <person name="Rivas-Marin E."/>
            <person name="Kohn T."/>
            <person name="Peeters S.H."/>
            <person name="Heuer A."/>
            <person name="Rast P."/>
            <person name="Oberbeckmann S."/>
            <person name="Bunk B."/>
            <person name="Jeske O."/>
            <person name="Meyerdierks A."/>
            <person name="Storesund J.E."/>
            <person name="Kallscheuer N."/>
            <person name="Luecker S."/>
            <person name="Lage O.M."/>
            <person name="Pohl T."/>
            <person name="Merkel B.J."/>
            <person name="Hornburger P."/>
            <person name="Mueller R.-W."/>
            <person name="Bruemmer F."/>
            <person name="Labrenz M."/>
            <person name="Spormann A.M."/>
            <person name="Op den Camp H."/>
            <person name="Overmann J."/>
            <person name="Amann R."/>
            <person name="Jetten M.S.M."/>
            <person name="Mascher T."/>
            <person name="Medema M.H."/>
            <person name="Devos D.P."/>
            <person name="Kaster A.-K."/>
            <person name="Ovreas L."/>
            <person name="Rohde M."/>
            <person name="Galperin M.Y."/>
            <person name="Jogler C."/>
        </authorList>
    </citation>
    <scope>NUCLEOTIDE SEQUENCE [LARGE SCALE GENOMIC DNA]</scope>
    <source>
        <strain evidence="2 3">Pla110</strain>
    </source>
</reference>
<gene>
    <name evidence="2" type="ORF">Pla110_18330</name>
</gene>